<proteinExistence type="predicted"/>
<dbReference type="InterPro" id="IPR052895">
    <property type="entry name" value="HetReg/Transcr_Mod"/>
</dbReference>
<evidence type="ECO:0000313" key="3">
    <source>
        <dbReference type="Proteomes" id="UP000567885"/>
    </source>
</evidence>
<dbReference type="PANTHER" id="PTHR24148">
    <property type="entry name" value="ANKYRIN REPEAT DOMAIN-CONTAINING PROTEIN 39 HOMOLOG-RELATED"/>
    <property type="match status" value="1"/>
</dbReference>
<dbReference type="PANTHER" id="PTHR24148:SF73">
    <property type="entry name" value="HET DOMAIN PROTEIN (AFU_ORTHOLOGUE AFUA_8G01020)"/>
    <property type="match status" value="1"/>
</dbReference>
<dbReference type="Pfam" id="PF06985">
    <property type="entry name" value="HET"/>
    <property type="match status" value="1"/>
</dbReference>
<dbReference type="OrthoDB" id="2157530at2759"/>
<dbReference type="EMBL" id="JAAGWQ010000192">
    <property type="protein sequence ID" value="KAF5660688.1"/>
    <property type="molecule type" value="Genomic_DNA"/>
</dbReference>
<comment type="caution">
    <text evidence="2">The sequence shown here is derived from an EMBL/GenBank/DDBJ whole genome shotgun (WGS) entry which is preliminary data.</text>
</comment>
<gene>
    <name evidence="2" type="ORF">FHETE_8851</name>
</gene>
<dbReference type="Proteomes" id="UP000567885">
    <property type="component" value="Unassembled WGS sequence"/>
</dbReference>
<organism evidence="2 3">
    <name type="scientific">Fusarium heterosporum</name>
    <dbReference type="NCBI Taxonomy" id="42747"/>
    <lineage>
        <taxon>Eukaryota</taxon>
        <taxon>Fungi</taxon>
        <taxon>Dikarya</taxon>
        <taxon>Ascomycota</taxon>
        <taxon>Pezizomycotina</taxon>
        <taxon>Sordariomycetes</taxon>
        <taxon>Hypocreomycetidae</taxon>
        <taxon>Hypocreales</taxon>
        <taxon>Nectriaceae</taxon>
        <taxon>Fusarium</taxon>
        <taxon>Fusarium heterosporum species complex</taxon>
    </lineage>
</organism>
<dbReference type="AlphaFoldDB" id="A0A8H5T024"/>
<feature type="domain" description="Heterokaryon incompatibility" evidence="1">
    <location>
        <begin position="47"/>
        <end position="188"/>
    </location>
</feature>
<name>A0A8H5T024_FUSHE</name>
<evidence type="ECO:0000259" key="1">
    <source>
        <dbReference type="Pfam" id="PF06985"/>
    </source>
</evidence>
<keyword evidence="3" id="KW-1185">Reference proteome</keyword>
<evidence type="ECO:0000313" key="2">
    <source>
        <dbReference type="EMBL" id="KAF5660688.1"/>
    </source>
</evidence>
<dbReference type="InterPro" id="IPR010730">
    <property type="entry name" value="HET"/>
</dbReference>
<protein>
    <submittedName>
        <fullName evidence="2">Het domain-containing protein</fullName>
    </submittedName>
</protein>
<sequence>MTDYSIYCSLSSASTLFRLLVLHPAIDRDQPIRCSLLTSDLDTKPGYEALSYCWGNSTDTNTILVCDKPFEATVTLRRALKGLRLKDEDRILWVDAVCINQSDIIEKNDQVPLMSRIYGDATTVIVWLDIDSECADLLREFHTCDYHWDNRKNPPDTESAISDVFISLIKLRSFFESPWWTRVWTVQELLLAKAVKFYFDDLVILSEDEVFSVSASFFRHVCDCCYAWFDVIGPGLAAGAATMAHGMFSRVRMIQDALSQNRDPTELRKHGVPKLATMFRYRHATNPRDKLYGFLGIDSNLKRPPIDYRKPIAECYAVLTAFIMHKTSSLDVLHYMEPQQVHDGKRVSFRTKSSQRTAGLPSWCPDWNYSTSRARDGTLRFRDFKFHLFNASSGIPPYVFIPQGEGPSDQDSSIHKLFNGMKEEENRIVVIGLEMDVIRSVGDYYGQDPAWRPAFGRAGENW</sequence>
<accession>A0A8H5T024</accession>
<reference evidence="2 3" key="1">
    <citation type="submission" date="2020-05" db="EMBL/GenBank/DDBJ databases">
        <title>Identification and distribution of gene clusters putatively required for synthesis of sphingolipid metabolism inhibitors in phylogenetically diverse species of the filamentous fungus Fusarium.</title>
        <authorList>
            <person name="Kim H.-S."/>
            <person name="Busman M."/>
            <person name="Brown D.W."/>
            <person name="Divon H."/>
            <person name="Uhlig S."/>
            <person name="Proctor R.H."/>
        </authorList>
    </citation>
    <scope>NUCLEOTIDE SEQUENCE [LARGE SCALE GENOMIC DNA]</scope>
    <source>
        <strain evidence="2 3">NRRL 20693</strain>
    </source>
</reference>